<dbReference type="Proteomes" id="UP000594014">
    <property type="component" value="Chromosome"/>
</dbReference>
<protein>
    <submittedName>
        <fullName evidence="1">ABC transporter ATP-binding protein</fullName>
    </submittedName>
</protein>
<reference evidence="1" key="1">
    <citation type="submission" date="2019-08" db="EMBL/GenBank/DDBJ databases">
        <title>Genome sequence of Clostridiales bacterium MT110.</title>
        <authorList>
            <person name="Cao J."/>
        </authorList>
    </citation>
    <scope>NUCLEOTIDE SEQUENCE</scope>
    <source>
        <strain evidence="1">MT110</strain>
    </source>
</reference>
<accession>A0ACD1ACR0</accession>
<sequence length="248" mass="27822">MNTQTNSTEKELRLNQGDSLVEVKGLTKSYKSKAVLNNINLTLEPGHIVGLLGPNGSGKTTLIKILTGAIKDYQGSVSINGFPVGSTSKALVSYLPDTAYFSPWMRPTDMISLFKDFYSDFDEKKCLDMLHRLGLSETQKIKSMSKGMIEKFQLCLVMSRNALFYVLDEPIGGVDPAARDFILDTILTNYNENSTILMSTHLISDVERIFDTVIFLREGEIVRKGNIDNIREEEGKSIDQLFREVFKC</sequence>
<organism evidence="1 2">
    <name type="scientific">Anoxybacterium hadale</name>
    <dbReference type="NCBI Taxonomy" id="3408580"/>
    <lineage>
        <taxon>Bacteria</taxon>
        <taxon>Bacillati</taxon>
        <taxon>Bacillota</taxon>
        <taxon>Clostridia</taxon>
        <taxon>Peptostreptococcales</taxon>
        <taxon>Anaerovoracaceae</taxon>
        <taxon>Anoxybacterium</taxon>
    </lineage>
</organism>
<dbReference type="EMBL" id="CP042469">
    <property type="protein sequence ID" value="QOX64074.1"/>
    <property type="molecule type" value="Genomic_DNA"/>
</dbReference>
<keyword evidence="1" id="KW-0067">ATP-binding</keyword>
<keyword evidence="1" id="KW-0547">Nucleotide-binding</keyword>
<proteinExistence type="predicted"/>
<keyword evidence="2" id="KW-1185">Reference proteome</keyword>
<name>A0ACD1ACR0_9FIRM</name>
<evidence type="ECO:0000313" key="1">
    <source>
        <dbReference type="EMBL" id="QOX64074.1"/>
    </source>
</evidence>
<evidence type="ECO:0000313" key="2">
    <source>
        <dbReference type="Proteomes" id="UP000594014"/>
    </source>
</evidence>
<gene>
    <name evidence="1" type="ORF">FRZ06_12380</name>
</gene>